<gene>
    <name evidence="1" type="ORF">LF65_01428</name>
</gene>
<dbReference type="EMBL" id="CP010086">
    <property type="protein sequence ID" value="AJG98040.1"/>
    <property type="molecule type" value="Genomic_DNA"/>
</dbReference>
<dbReference type="RefSeq" id="WP_041895144.1">
    <property type="nucleotide sequence ID" value="NZ_CP010086.2"/>
</dbReference>
<sequence length="184" mass="21831">MIRNKYESDYMIKKLGLNRMSEKIFTYNSTLDELKSYLEENTYKYYNIRDKSVSGGKFLYMLTKDQVLLKSKKYKRYSVYESLAIADDRLILQGDIEIDRDFIMRASLSDIKGISNRIAMEKPIYNIYNYDLKEKRDPQISGLSKVIDYISQNSLIDMVVEFSLFEIPVGINQENIIIWELRNY</sequence>
<reference evidence="2" key="1">
    <citation type="submission" date="2014-12" db="EMBL/GenBank/DDBJ databases">
        <title>Genome sequence of Clostridium beijerinckii strain 59B.</title>
        <authorList>
            <person name="Little G.T."/>
            <person name="Minton N.P."/>
        </authorList>
    </citation>
    <scope>NUCLEOTIDE SEQUENCE [LARGE SCALE GENOMIC DNA]</scope>
    <source>
        <strain evidence="2">59B</strain>
    </source>
</reference>
<dbReference type="KEGG" id="cbei:LF65_01428"/>
<dbReference type="OrthoDB" id="9874714at2"/>
<protein>
    <submittedName>
        <fullName evidence="1">Uncharacterized protein</fullName>
    </submittedName>
</protein>
<evidence type="ECO:0000313" key="1">
    <source>
        <dbReference type="EMBL" id="AJG98040.1"/>
    </source>
</evidence>
<dbReference type="STRING" id="1520.LF65_01428"/>
<proteinExistence type="predicted"/>
<organism evidence="1 2">
    <name type="scientific">Clostridium beijerinckii</name>
    <name type="common">Clostridium MP</name>
    <dbReference type="NCBI Taxonomy" id="1520"/>
    <lineage>
        <taxon>Bacteria</taxon>
        <taxon>Bacillati</taxon>
        <taxon>Bacillota</taxon>
        <taxon>Clostridia</taxon>
        <taxon>Eubacteriales</taxon>
        <taxon>Clostridiaceae</taxon>
        <taxon>Clostridium</taxon>
    </lineage>
</organism>
<accession>A0A0B5QAR1</accession>
<dbReference type="AlphaFoldDB" id="A0A0B5QAR1"/>
<evidence type="ECO:0000313" key="2">
    <source>
        <dbReference type="Proteomes" id="UP000031866"/>
    </source>
</evidence>
<name>A0A0B5QAR1_CLOBE</name>
<dbReference type="Proteomes" id="UP000031866">
    <property type="component" value="Chromosome"/>
</dbReference>